<dbReference type="PANTHER" id="PTHR30040">
    <property type="entry name" value="THIAMINE BIOSYNTHESIS LIPOPROTEIN APBE"/>
    <property type="match status" value="1"/>
</dbReference>
<keyword evidence="13" id="KW-1185">Reference proteome</keyword>
<accession>A0A2N5JCA6</accession>
<feature type="compositionally biased region" description="Basic and acidic residues" evidence="11">
    <location>
        <begin position="145"/>
        <end position="155"/>
    </location>
</feature>
<dbReference type="PANTHER" id="PTHR30040:SF2">
    <property type="entry name" value="FAD:PROTEIN FMN TRANSFERASE"/>
    <property type="match status" value="1"/>
</dbReference>
<dbReference type="Pfam" id="PF02424">
    <property type="entry name" value="ApbE"/>
    <property type="match status" value="1"/>
</dbReference>
<dbReference type="GO" id="GO:0016740">
    <property type="term" value="F:transferase activity"/>
    <property type="evidence" value="ECO:0007669"/>
    <property type="project" value="UniProtKB-KW"/>
</dbReference>
<evidence type="ECO:0000256" key="3">
    <source>
        <dbReference type="ARBA" id="ARBA00016337"/>
    </source>
</evidence>
<evidence type="ECO:0000313" key="12">
    <source>
        <dbReference type="EMBL" id="PLS31838.1"/>
    </source>
</evidence>
<evidence type="ECO:0000256" key="10">
    <source>
        <dbReference type="ARBA" id="ARBA00048540"/>
    </source>
</evidence>
<dbReference type="OrthoDB" id="9778595at2"/>
<dbReference type="GO" id="GO:0046872">
    <property type="term" value="F:metal ion binding"/>
    <property type="evidence" value="ECO:0007669"/>
    <property type="project" value="UniProtKB-KW"/>
</dbReference>
<evidence type="ECO:0000256" key="7">
    <source>
        <dbReference type="ARBA" id="ARBA00022827"/>
    </source>
</evidence>
<evidence type="ECO:0000256" key="1">
    <source>
        <dbReference type="ARBA" id="ARBA00001946"/>
    </source>
</evidence>
<dbReference type="AlphaFoldDB" id="A0A2N5JCA6"/>
<organism evidence="12 13">
    <name type="scientific">Bifidobacterium margollesii</name>
    <dbReference type="NCBI Taxonomy" id="2020964"/>
    <lineage>
        <taxon>Bacteria</taxon>
        <taxon>Bacillati</taxon>
        <taxon>Actinomycetota</taxon>
        <taxon>Actinomycetes</taxon>
        <taxon>Bifidobacteriales</taxon>
        <taxon>Bifidobacteriaceae</taxon>
        <taxon>Bifidobacterium</taxon>
    </lineage>
</organism>
<evidence type="ECO:0000256" key="2">
    <source>
        <dbReference type="ARBA" id="ARBA00011955"/>
    </source>
</evidence>
<evidence type="ECO:0000256" key="6">
    <source>
        <dbReference type="ARBA" id="ARBA00022723"/>
    </source>
</evidence>
<comment type="caution">
    <text evidence="12">The sequence shown here is derived from an EMBL/GenBank/DDBJ whole genome shotgun (WGS) entry which is preliminary data.</text>
</comment>
<keyword evidence="12" id="KW-0449">Lipoprotein</keyword>
<dbReference type="Gene3D" id="3.10.520.10">
    <property type="entry name" value="ApbE-like domains"/>
    <property type="match status" value="1"/>
</dbReference>
<feature type="region of interest" description="Disordered" evidence="11">
    <location>
        <begin position="143"/>
        <end position="164"/>
    </location>
</feature>
<dbReference type="InterPro" id="IPR003374">
    <property type="entry name" value="ApbE-like_sf"/>
</dbReference>
<evidence type="ECO:0000256" key="11">
    <source>
        <dbReference type="SAM" id="MobiDB-lite"/>
    </source>
</evidence>
<dbReference type="EC" id="2.7.1.180" evidence="2"/>
<evidence type="ECO:0000256" key="4">
    <source>
        <dbReference type="ARBA" id="ARBA00022630"/>
    </source>
</evidence>
<evidence type="ECO:0000313" key="13">
    <source>
        <dbReference type="Proteomes" id="UP000235050"/>
    </source>
</evidence>
<sequence length="354" mass="37983">MIGMSTSPNRFSHITAFPNALGTGMIISSSQPIDDGLHGTMATAIESFEAAFSRFRDDSLVGRIAHARHGGDFVFPDPQTAESLFTLYDQLFAASGGAIDPTVGEELTRLGYDARLVFRMDREPEYQPDHDHPAAGTAVSTANRNADHAEGDRSTWDSITHTNGTISTTRPVRLDFGAAGKGMMVDLLGRMIERELPDAEYVVDAGGDLRVRADSPIRVALEDPDDPSRAVGVAEIGSGAFCASAPSRRHWRVRFAEGAVNEVHHLLDARDGRPASEVKATWVHVPTKSTGSSDEQHPTALADGLATALFVTDPAILADRFTNAAGTLRFQCALMQADRTVAASSNFPADFFTA</sequence>
<keyword evidence="5" id="KW-0808">Transferase</keyword>
<keyword evidence="7" id="KW-0274">FAD</keyword>
<proteinExistence type="predicted"/>
<dbReference type="SUPFAM" id="SSF143631">
    <property type="entry name" value="ApbE-like"/>
    <property type="match status" value="1"/>
</dbReference>
<gene>
    <name evidence="12" type="ORF">Uis1B_0377</name>
</gene>
<dbReference type="EMBL" id="NMWU01000005">
    <property type="protein sequence ID" value="PLS31838.1"/>
    <property type="molecule type" value="Genomic_DNA"/>
</dbReference>
<comment type="catalytic activity">
    <reaction evidence="10">
        <text>L-threonyl-[protein] + FAD = FMN-L-threonyl-[protein] + AMP + H(+)</text>
        <dbReference type="Rhea" id="RHEA:36847"/>
        <dbReference type="Rhea" id="RHEA-COMP:11060"/>
        <dbReference type="Rhea" id="RHEA-COMP:11061"/>
        <dbReference type="ChEBI" id="CHEBI:15378"/>
        <dbReference type="ChEBI" id="CHEBI:30013"/>
        <dbReference type="ChEBI" id="CHEBI:57692"/>
        <dbReference type="ChEBI" id="CHEBI:74257"/>
        <dbReference type="ChEBI" id="CHEBI:456215"/>
        <dbReference type="EC" id="2.7.1.180"/>
    </reaction>
</comment>
<reference evidence="12 13" key="1">
    <citation type="submission" date="2017-07" db="EMBL/GenBank/DDBJ databases">
        <title>Bifidobacterium novel species.</title>
        <authorList>
            <person name="Lugli G.A."/>
            <person name="Milani C."/>
            <person name="Duranti S."/>
            <person name="Mangifesta M."/>
        </authorList>
    </citation>
    <scope>NUCLEOTIDE SEQUENCE [LARGE SCALE GENOMIC DNA]</scope>
    <source>
        <strain evidence="13">Uis1B</strain>
    </source>
</reference>
<evidence type="ECO:0000256" key="8">
    <source>
        <dbReference type="ARBA" id="ARBA00022842"/>
    </source>
</evidence>
<comment type="cofactor">
    <cofactor evidence="1">
        <name>Mg(2+)</name>
        <dbReference type="ChEBI" id="CHEBI:18420"/>
    </cofactor>
</comment>
<dbReference type="InterPro" id="IPR024932">
    <property type="entry name" value="ApbE"/>
</dbReference>
<evidence type="ECO:0000256" key="9">
    <source>
        <dbReference type="ARBA" id="ARBA00031306"/>
    </source>
</evidence>
<keyword evidence="4" id="KW-0285">Flavoprotein</keyword>
<name>A0A2N5JCA6_9BIFI</name>
<keyword evidence="8" id="KW-0460">Magnesium</keyword>
<dbReference type="Proteomes" id="UP000235050">
    <property type="component" value="Unassembled WGS sequence"/>
</dbReference>
<keyword evidence="6" id="KW-0479">Metal-binding</keyword>
<protein>
    <recommendedName>
        <fullName evidence="3">FAD:protein FMN transferase</fullName>
        <ecNumber evidence="2">2.7.1.180</ecNumber>
    </recommendedName>
    <alternativeName>
        <fullName evidence="9">Flavin transferase</fullName>
    </alternativeName>
</protein>
<evidence type="ECO:0000256" key="5">
    <source>
        <dbReference type="ARBA" id="ARBA00022679"/>
    </source>
</evidence>